<dbReference type="OrthoDB" id="9806039at2"/>
<protein>
    <submittedName>
        <fullName evidence="2">DNA binding domain-containing protein, excisionase family</fullName>
    </submittedName>
</protein>
<proteinExistence type="predicted"/>
<dbReference type="Pfam" id="PF12728">
    <property type="entry name" value="HTH_17"/>
    <property type="match status" value="1"/>
</dbReference>
<gene>
    <name evidence="2" type="ORF">SAMN06265355_10216</name>
</gene>
<keyword evidence="3" id="KW-1185">Reference proteome</keyword>
<sequence>MDPMLIPWWPDAAEALGGIGRTTTHQLIKSGELPSVTIGRRRFVPVEGIKDYVARKQQEQGGEAA</sequence>
<evidence type="ECO:0000313" key="2">
    <source>
        <dbReference type="EMBL" id="SNR35057.1"/>
    </source>
</evidence>
<feature type="domain" description="Helix-turn-helix" evidence="1">
    <location>
        <begin position="11"/>
        <end position="56"/>
    </location>
</feature>
<name>A0A238VLQ7_9ACTN</name>
<dbReference type="EMBL" id="FZNP01000002">
    <property type="protein sequence ID" value="SNR35057.1"/>
    <property type="molecule type" value="Genomic_DNA"/>
</dbReference>
<dbReference type="RefSeq" id="WP_089310346.1">
    <property type="nucleotide sequence ID" value="NZ_FZNP01000002.1"/>
</dbReference>
<reference evidence="3" key="1">
    <citation type="submission" date="2017-06" db="EMBL/GenBank/DDBJ databases">
        <authorList>
            <person name="Varghese N."/>
            <person name="Submissions S."/>
        </authorList>
    </citation>
    <scope>NUCLEOTIDE SEQUENCE [LARGE SCALE GENOMIC DNA]</scope>
    <source>
        <strain evidence="3">DSM 44485</strain>
    </source>
</reference>
<dbReference type="InterPro" id="IPR041657">
    <property type="entry name" value="HTH_17"/>
</dbReference>
<dbReference type="AlphaFoldDB" id="A0A238VLQ7"/>
<evidence type="ECO:0000313" key="3">
    <source>
        <dbReference type="Proteomes" id="UP000198420"/>
    </source>
</evidence>
<dbReference type="Proteomes" id="UP000198420">
    <property type="component" value="Unassembled WGS sequence"/>
</dbReference>
<accession>A0A238VLQ7</accession>
<evidence type="ECO:0000259" key="1">
    <source>
        <dbReference type="Pfam" id="PF12728"/>
    </source>
</evidence>
<organism evidence="2 3">
    <name type="scientific">Actinomadura mexicana</name>
    <dbReference type="NCBI Taxonomy" id="134959"/>
    <lineage>
        <taxon>Bacteria</taxon>
        <taxon>Bacillati</taxon>
        <taxon>Actinomycetota</taxon>
        <taxon>Actinomycetes</taxon>
        <taxon>Streptosporangiales</taxon>
        <taxon>Thermomonosporaceae</taxon>
        <taxon>Actinomadura</taxon>
    </lineage>
</organism>